<protein>
    <submittedName>
        <fullName evidence="2">Alpha/beta hydrolase family protein</fullName>
    </submittedName>
</protein>
<dbReference type="InterPro" id="IPR029058">
    <property type="entry name" value="AB_hydrolase_fold"/>
</dbReference>
<gene>
    <name evidence="2" type="ORF">BG845_06157</name>
</gene>
<evidence type="ECO:0000313" key="2">
    <source>
        <dbReference type="EMBL" id="OSY35291.1"/>
    </source>
</evidence>
<dbReference type="Proteomes" id="UP000194360">
    <property type="component" value="Unassembled WGS sequence"/>
</dbReference>
<dbReference type="Gene3D" id="3.40.50.1820">
    <property type="entry name" value="alpha/beta hydrolase"/>
    <property type="match status" value="1"/>
</dbReference>
<feature type="region of interest" description="Disordered" evidence="1">
    <location>
        <begin position="156"/>
        <end position="209"/>
    </location>
</feature>
<evidence type="ECO:0000313" key="3">
    <source>
        <dbReference type="Proteomes" id="UP000194360"/>
    </source>
</evidence>
<dbReference type="STRING" id="2074.BG845_06157"/>
<dbReference type="GO" id="GO:0016787">
    <property type="term" value="F:hydrolase activity"/>
    <property type="evidence" value="ECO:0007669"/>
    <property type="project" value="UniProtKB-KW"/>
</dbReference>
<dbReference type="AlphaFoldDB" id="A0A1Y2MJQ9"/>
<dbReference type="SUPFAM" id="SSF53474">
    <property type="entry name" value="alpha/beta-Hydrolases"/>
    <property type="match status" value="1"/>
</dbReference>
<name>A0A1Y2MJQ9_PSEAH</name>
<comment type="caution">
    <text evidence="2">The sequence shown here is derived from an EMBL/GenBank/DDBJ whole genome shotgun (WGS) entry which is preliminary data.</text>
</comment>
<proteinExistence type="predicted"/>
<keyword evidence="2" id="KW-0378">Hydrolase</keyword>
<reference evidence="2 3" key="1">
    <citation type="submission" date="2016-09" db="EMBL/GenBank/DDBJ databases">
        <title>Pseudonocardia autotrophica DSM535, a candidate organism with high potential of specific P450 cytochromes.</title>
        <authorList>
            <person name="Grumaz C."/>
            <person name="Vainshtein Y."/>
            <person name="Kirstahler P."/>
            <person name="Sohn K."/>
        </authorList>
    </citation>
    <scope>NUCLEOTIDE SEQUENCE [LARGE SCALE GENOMIC DNA]</scope>
    <source>
        <strain evidence="2 3">DSM 535</strain>
    </source>
</reference>
<accession>A0A1Y2MJQ9</accession>
<feature type="compositionally biased region" description="Low complexity" evidence="1">
    <location>
        <begin position="156"/>
        <end position="170"/>
    </location>
</feature>
<evidence type="ECO:0000256" key="1">
    <source>
        <dbReference type="SAM" id="MobiDB-lite"/>
    </source>
</evidence>
<organism evidence="2 3">
    <name type="scientific">Pseudonocardia autotrophica</name>
    <name type="common">Amycolata autotrophica</name>
    <name type="synonym">Nocardia autotrophica</name>
    <dbReference type="NCBI Taxonomy" id="2074"/>
    <lineage>
        <taxon>Bacteria</taxon>
        <taxon>Bacillati</taxon>
        <taxon>Actinomycetota</taxon>
        <taxon>Actinomycetes</taxon>
        <taxon>Pseudonocardiales</taxon>
        <taxon>Pseudonocardiaceae</taxon>
        <taxon>Pseudonocardia</taxon>
    </lineage>
</organism>
<sequence length="209" mass="21707">MRAALDHPGRVARLSLVCTRAAPCPAFHAVAGALRAGTADRTASLARWFTPAEIAGSDPLVGAVRRRLLDADAAGWAAALEMVADFDVLGELASLRMPVDVIAAEHDGVAVPEHMARMAQAVPGSAFHEVPGARHLLPLQRPGVVAPLLGAWSAAGTRSAPAPARPGPARVPWSAGPSPAGVRSPRERIPEPDTPRGRPTPRCPVHPGH</sequence>
<feature type="compositionally biased region" description="Basic and acidic residues" evidence="1">
    <location>
        <begin position="184"/>
        <end position="196"/>
    </location>
</feature>
<keyword evidence="3" id="KW-1185">Reference proteome</keyword>
<dbReference type="EMBL" id="MIGB01000054">
    <property type="protein sequence ID" value="OSY35291.1"/>
    <property type="molecule type" value="Genomic_DNA"/>
</dbReference>